<gene>
    <name evidence="7" type="ORF">KSB_79130</name>
</gene>
<keyword evidence="3 5" id="KW-1133">Transmembrane helix</keyword>
<proteinExistence type="predicted"/>
<organism evidence="7 8">
    <name type="scientific">Ktedonobacter robiniae</name>
    <dbReference type="NCBI Taxonomy" id="2778365"/>
    <lineage>
        <taxon>Bacteria</taxon>
        <taxon>Bacillati</taxon>
        <taxon>Chloroflexota</taxon>
        <taxon>Ktedonobacteria</taxon>
        <taxon>Ktedonobacterales</taxon>
        <taxon>Ktedonobacteraceae</taxon>
        <taxon>Ktedonobacter</taxon>
    </lineage>
</organism>
<keyword evidence="2 5" id="KW-0812">Transmembrane</keyword>
<evidence type="ECO:0000313" key="7">
    <source>
        <dbReference type="EMBL" id="GHO59438.1"/>
    </source>
</evidence>
<evidence type="ECO:0000256" key="2">
    <source>
        <dbReference type="ARBA" id="ARBA00022692"/>
    </source>
</evidence>
<feature type="transmembrane region" description="Helical" evidence="5">
    <location>
        <begin position="53"/>
        <end position="73"/>
    </location>
</feature>
<feature type="transmembrane region" description="Helical" evidence="5">
    <location>
        <begin position="156"/>
        <end position="176"/>
    </location>
</feature>
<dbReference type="Pfam" id="PF04893">
    <property type="entry name" value="Yip1"/>
    <property type="match status" value="1"/>
</dbReference>
<dbReference type="RefSeq" id="WP_201375625.1">
    <property type="nucleotide sequence ID" value="NZ_BNJG01000003.1"/>
</dbReference>
<keyword evidence="4 5" id="KW-0472">Membrane</keyword>
<evidence type="ECO:0000256" key="5">
    <source>
        <dbReference type="SAM" id="Phobius"/>
    </source>
</evidence>
<protein>
    <recommendedName>
        <fullName evidence="6">Yip1 domain-containing protein</fullName>
    </recommendedName>
</protein>
<evidence type="ECO:0000256" key="1">
    <source>
        <dbReference type="ARBA" id="ARBA00004141"/>
    </source>
</evidence>
<dbReference type="EMBL" id="BNJG01000003">
    <property type="protein sequence ID" value="GHO59438.1"/>
    <property type="molecule type" value="Genomic_DNA"/>
</dbReference>
<dbReference type="Proteomes" id="UP000654345">
    <property type="component" value="Unassembled WGS sequence"/>
</dbReference>
<dbReference type="InterPro" id="IPR006977">
    <property type="entry name" value="Yip1_dom"/>
</dbReference>
<feature type="transmembrane region" description="Helical" evidence="5">
    <location>
        <begin position="129"/>
        <end position="150"/>
    </location>
</feature>
<comment type="caution">
    <text evidence="7">The sequence shown here is derived from an EMBL/GenBank/DDBJ whole genome shotgun (WGS) entry which is preliminary data.</text>
</comment>
<evidence type="ECO:0000256" key="3">
    <source>
        <dbReference type="ARBA" id="ARBA00022989"/>
    </source>
</evidence>
<evidence type="ECO:0000259" key="6">
    <source>
        <dbReference type="Pfam" id="PF04893"/>
    </source>
</evidence>
<name>A0ABQ3V369_9CHLR</name>
<feature type="domain" description="Yip1" evidence="6">
    <location>
        <begin position="31"/>
        <end position="201"/>
    </location>
</feature>
<reference evidence="7 8" key="1">
    <citation type="journal article" date="2021" name="Int. J. Syst. Evol. Microbiol.">
        <title>Reticulibacter mediterranei gen. nov., sp. nov., within the new family Reticulibacteraceae fam. nov., and Ktedonospora formicarum gen. nov., sp. nov., Ktedonobacter robiniae sp. nov., Dictyobacter formicarum sp. nov. and Dictyobacter arantiisoli sp. nov., belonging to the class Ktedonobacteria.</title>
        <authorList>
            <person name="Yabe S."/>
            <person name="Zheng Y."/>
            <person name="Wang C.M."/>
            <person name="Sakai Y."/>
            <person name="Abe K."/>
            <person name="Yokota A."/>
            <person name="Donadio S."/>
            <person name="Cavaletti L."/>
            <person name="Monciardini P."/>
        </authorList>
    </citation>
    <scope>NUCLEOTIDE SEQUENCE [LARGE SCALE GENOMIC DNA]</scope>
    <source>
        <strain evidence="7 8">SOSP1-30</strain>
    </source>
</reference>
<evidence type="ECO:0000256" key="4">
    <source>
        <dbReference type="ARBA" id="ARBA00023136"/>
    </source>
</evidence>
<evidence type="ECO:0000313" key="8">
    <source>
        <dbReference type="Proteomes" id="UP000654345"/>
    </source>
</evidence>
<comment type="subcellular location">
    <subcellularLocation>
        <location evidence="1">Membrane</location>
        <topology evidence="1">Multi-pass membrane protein</topology>
    </subcellularLocation>
</comment>
<sequence length="211" mass="23314">MASEIANNHTWSHKRSLGIEFRSLPQRYLHIIIRPSVRRFEEEKYAASWGSTFLQLITLGVICALLQGLAFWIDPSTLVGMTGGVQLGVLMLASTIGIVIITPLSFLFSAGVIYLFARLLRGKGAYLEQLYTMTLFGVPMVILSYLLLLLPATSSWLSYLPHVYTLVLMILALRAVHNFLTGRAIITMLLPVGALLLLIVIGAVLYVSLAH</sequence>
<feature type="transmembrane region" description="Helical" evidence="5">
    <location>
        <begin position="85"/>
        <end position="117"/>
    </location>
</feature>
<accession>A0ABQ3V369</accession>
<feature type="transmembrane region" description="Helical" evidence="5">
    <location>
        <begin position="188"/>
        <end position="209"/>
    </location>
</feature>
<keyword evidence="8" id="KW-1185">Reference proteome</keyword>